<accession>A0A2T3AP37</accession>
<reference evidence="2 3" key="1">
    <citation type="journal article" date="2018" name="New Phytol.">
        <title>Comparative genomics and transcriptomics depict ericoid mycorrhizal fungi as versatile saprotrophs and plant mutualists.</title>
        <authorList>
            <person name="Martino E."/>
            <person name="Morin E."/>
            <person name="Grelet G.A."/>
            <person name="Kuo A."/>
            <person name="Kohler A."/>
            <person name="Daghino S."/>
            <person name="Barry K.W."/>
            <person name="Cichocki N."/>
            <person name="Clum A."/>
            <person name="Dockter R.B."/>
            <person name="Hainaut M."/>
            <person name="Kuo R.C."/>
            <person name="LaButti K."/>
            <person name="Lindahl B.D."/>
            <person name="Lindquist E.A."/>
            <person name="Lipzen A."/>
            <person name="Khouja H.R."/>
            <person name="Magnuson J."/>
            <person name="Murat C."/>
            <person name="Ohm R.A."/>
            <person name="Singer S.W."/>
            <person name="Spatafora J.W."/>
            <person name="Wang M."/>
            <person name="Veneault-Fourrey C."/>
            <person name="Henrissat B."/>
            <person name="Grigoriev I.V."/>
            <person name="Martin F.M."/>
            <person name="Perotto S."/>
        </authorList>
    </citation>
    <scope>NUCLEOTIDE SEQUENCE [LARGE SCALE GENOMIC DNA]</scope>
    <source>
        <strain evidence="2 3">ATCC 22711</strain>
    </source>
</reference>
<feature type="transmembrane region" description="Helical" evidence="1">
    <location>
        <begin position="29"/>
        <end position="46"/>
    </location>
</feature>
<keyword evidence="1" id="KW-1133">Transmembrane helix</keyword>
<dbReference type="Proteomes" id="UP000241818">
    <property type="component" value="Unassembled WGS sequence"/>
</dbReference>
<keyword evidence="1" id="KW-0812">Transmembrane</keyword>
<keyword evidence="1" id="KW-0472">Membrane</keyword>
<dbReference type="AlphaFoldDB" id="A0A2T3AP37"/>
<protein>
    <submittedName>
        <fullName evidence="2">Uncharacterized protein</fullName>
    </submittedName>
</protein>
<proteinExistence type="predicted"/>
<dbReference type="RefSeq" id="XP_024716420.1">
    <property type="nucleotide sequence ID" value="XM_024864086.1"/>
</dbReference>
<keyword evidence="3" id="KW-1185">Reference proteome</keyword>
<evidence type="ECO:0000313" key="2">
    <source>
        <dbReference type="EMBL" id="PSS06690.1"/>
    </source>
</evidence>
<dbReference type="InParanoid" id="A0A2T3AP37"/>
<gene>
    <name evidence="2" type="ORF">M430DRAFT_194797</name>
</gene>
<sequence>MLKETKMTTTTISGIQEEMNPGPYTRRTVCYLLVSAIAFVLLSLRYCCRCHWNLLENLLEILEFQRCSCYAFSKQYVGHFWDD</sequence>
<organism evidence="2 3">
    <name type="scientific">Amorphotheca resinae ATCC 22711</name>
    <dbReference type="NCBI Taxonomy" id="857342"/>
    <lineage>
        <taxon>Eukaryota</taxon>
        <taxon>Fungi</taxon>
        <taxon>Dikarya</taxon>
        <taxon>Ascomycota</taxon>
        <taxon>Pezizomycotina</taxon>
        <taxon>Leotiomycetes</taxon>
        <taxon>Helotiales</taxon>
        <taxon>Amorphothecaceae</taxon>
        <taxon>Amorphotheca</taxon>
    </lineage>
</organism>
<evidence type="ECO:0000313" key="3">
    <source>
        <dbReference type="Proteomes" id="UP000241818"/>
    </source>
</evidence>
<name>A0A2T3AP37_AMORE</name>
<dbReference type="GeneID" id="36572167"/>
<dbReference type="EMBL" id="KZ679020">
    <property type="protein sequence ID" value="PSS06690.1"/>
    <property type="molecule type" value="Genomic_DNA"/>
</dbReference>
<evidence type="ECO:0000256" key="1">
    <source>
        <dbReference type="SAM" id="Phobius"/>
    </source>
</evidence>